<accession>A0AAN8JNG9</accession>
<organism evidence="7 8">
    <name type="scientific">Patella caerulea</name>
    <name type="common">Rayed Mediterranean limpet</name>
    <dbReference type="NCBI Taxonomy" id="87958"/>
    <lineage>
        <taxon>Eukaryota</taxon>
        <taxon>Metazoa</taxon>
        <taxon>Spiralia</taxon>
        <taxon>Lophotrochozoa</taxon>
        <taxon>Mollusca</taxon>
        <taxon>Gastropoda</taxon>
        <taxon>Patellogastropoda</taxon>
        <taxon>Patelloidea</taxon>
        <taxon>Patellidae</taxon>
        <taxon>Patella</taxon>
    </lineage>
</organism>
<evidence type="ECO:0000313" key="8">
    <source>
        <dbReference type="Proteomes" id="UP001347796"/>
    </source>
</evidence>
<evidence type="ECO:0000256" key="2">
    <source>
        <dbReference type="ARBA" id="ARBA00006843"/>
    </source>
</evidence>
<evidence type="ECO:0000256" key="3">
    <source>
        <dbReference type="ARBA" id="ARBA00022692"/>
    </source>
</evidence>
<gene>
    <name evidence="7" type="ORF">SNE40_012928</name>
</gene>
<dbReference type="InterPro" id="IPR007593">
    <property type="entry name" value="CD225/Dispanin_fam"/>
</dbReference>
<dbReference type="EMBL" id="JAZGQO010000009">
    <property type="protein sequence ID" value="KAK6178099.1"/>
    <property type="molecule type" value="Genomic_DNA"/>
</dbReference>
<dbReference type="PANTHER" id="PTHR14948">
    <property type="entry name" value="NG5"/>
    <property type="match status" value="1"/>
</dbReference>
<dbReference type="AlphaFoldDB" id="A0AAN8JNG9"/>
<comment type="caution">
    <text evidence="7">The sequence shown here is derived from an EMBL/GenBank/DDBJ whole genome shotgun (WGS) entry which is preliminary data.</text>
</comment>
<protein>
    <submittedName>
        <fullName evidence="7">Uncharacterized protein</fullName>
    </submittedName>
</protein>
<sequence length="126" mass="13648">MTGKKEMSNEYGGGYTNWASQQQNQSMAGVQITQPTVQHITVAPPDYFLLAVFATLCCVWPIGVVALKSAREARTAVENGDLVTATVKAKEAKKWSLASIVIGIPLVAAIATAMYFVIKNNNDNHY</sequence>
<comment type="subcellular location">
    <subcellularLocation>
        <location evidence="1">Membrane</location>
    </subcellularLocation>
</comment>
<evidence type="ECO:0000256" key="6">
    <source>
        <dbReference type="SAM" id="Phobius"/>
    </source>
</evidence>
<dbReference type="Proteomes" id="UP001347796">
    <property type="component" value="Unassembled WGS sequence"/>
</dbReference>
<evidence type="ECO:0000256" key="1">
    <source>
        <dbReference type="ARBA" id="ARBA00004370"/>
    </source>
</evidence>
<dbReference type="InterPro" id="IPR051423">
    <property type="entry name" value="CD225/Dispanin"/>
</dbReference>
<keyword evidence="8" id="KW-1185">Reference proteome</keyword>
<dbReference type="PANTHER" id="PTHR14948:SF25">
    <property type="entry name" value="DUF4190 DOMAIN-CONTAINING PROTEIN"/>
    <property type="match status" value="1"/>
</dbReference>
<proteinExistence type="inferred from homology"/>
<dbReference type="Pfam" id="PF04505">
    <property type="entry name" value="CD225"/>
    <property type="match status" value="1"/>
</dbReference>
<dbReference type="GO" id="GO:0016020">
    <property type="term" value="C:membrane"/>
    <property type="evidence" value="ECO:0007669"/>
    <property type="project" value="UniProtKB-SubCell"/>
</dbReference>
<keyword evidence="4 6" id="KW-1133">Transmembrane helix</keyword>
<keyword evidence="3 6" id="KW-0812">Transmembrane</keyword>
<feature type="transmembrane region" description="Helical" evidence="6">
    <location>
        <begin position="97"/>
        <end position="118"/>
    </location>
</feature>
<feature type="transmembrane region" description="Helical" evidence="6">
    <location>
        <begin position="47"/>
        <end position="67"/>
    </location>
</feature>
<evidence type="ECO:0000313" key="7">
    <source>
        <dbReference type="EMBL" id="KAK6178099.1"/>
    </source>
</evidence>
<evidence type="ECO:0000256" key="5">
    <source>
        <dbReference type="ARBA" id="ARBA00023136"/>
    </source>
</evidence>
<reference evidence="7 8" key="1">
    <citation type="submission" date="2024-01" db="EMBL/GenBank/DDBJ databases">
        <title>The genome of the rayed Mediterranean limpet Patella caerulea (Linnaeus, 1758).</title>
        <authorList>
            <person name="Anh-Thu Weber A."/>
            <person name="Halstead-Nussloch G."/>
        </authorList>
    </citation>
    <scope>NUCLEOTIDE SEQUENCE [LARGE SCALE GENOMIC DNA]</scope>
    <source>
        <strain evidence="7">AATW-2023a</strain>
        <tissue evidence="7">Whole specimen</tissue>
    </source>
</reference>
<evidence type="ECO:0000256" key="4">
    <source>
        <dbReference type="ARBA" id="ARBA00022989"/>
    </source>
</evidence>
<name>A0AAN8JNG9_PATCE</name>
<keyword evidence="5 6" id="KW-0472">Membrane</keyword>
<comment type="similarity">
    <text evidence="2">Belongs to the CD225/Dispanin family.</text>
</comment>